<dbReference type="InterPro" id="IPR050682">
    <property type="entry name" value="ModA/WtpA"/>
</dbReference>
<gene>
    <name evidence="1" type="ORF">R2363_03165</name>
</gene>
<proteinExistence type="predicted"/>
<dbReference type="PANTHER" id="PTHR30632:SF11">
    <property type="entry name" value="BLR4797 PROTEIN"/>
    <property type="match status" value="1"/>
</dbReference>
<evidence type="ECO:0000313" key="2">
    <source>
        <dbReference type="Proteomes" id="UP001278571"/>
    </source>
</evidence>
<dbReference type="Gene3D" id="3.40.190.10">
    <property type="entry name" value="Periplasmic binding protein-like II"/>
    <property type="match status" value="2"/>
</dbReference>
<comment type="caution">
    <text evidence="1">The sequence shown here is derived from an EMBL/GenBank/DDBJ whole genome shotgun (WGS) entry which is preliminary data.</text>
</comment>
<evidence type="ECO:0000313" key="1">
    <source>
        <dbReference type="EMBL" id="MDX2291175.1"/>
    </source>
</evidence>
<dbReference type="RefSeq" id="WP_319007759.1">
    <property type="nucleotide sequence ID" value="NZ_JAWJZF010000181.1"/>
</dbReference>
<dbReference type="Proteomes" id="UP001278571">
    <property type="component" value="Unassembled WGS sequence"/>
</dbReference>
<name>A0ABU4K132_9ACTN</name>
<organism evidence="1 2">
    <name type="scientific">Streptomyces roseolus</name>
    <dbReference type="NCBI Taxonomy" id="67358"/>
    <lineage>
        <taxon>Bacteria</taxon>
        <taxon>Bacillati</taxon>
        <taxon>Actinomycetota</taxon>
        <taxon>Actinomycetes</taxon>
        <taxon>Kitasatosporales</taxon>
        <taxon>Streptomycetaceae</taxon>
        <taxon>Streptomyces</taxon>
    </lineage>
</organism>
<keyword evidence="2" id="KW-1185">Reference proteome</keyword>
<sequence length="230" mass="23025">MHRELVGLSSMATRPILADLSEHLRLAHGTPVRFESVGGVEIARRVREGAEADLLVLAAGALAALEREGHVRAGSVRPLWISQVVAAVPAGAPAPALGTVADLRAALTSARGIACSTGPSGTALLDLIDRLGLADTLADRLVQAPPGVPAGSLLSSGRADLAFQQHSELMDLPGVTVLGPLPGDTAITSAFSGGVLTAAADPGAAVAVLGLLGSEEASRLAGARGMAPAR</sequence>
<protein>
    <submittedName>
        <fullName evidence="1">Substrate-binding domain-containing protein</fullName>
    </submittedName>
</protein>
<dbReference type="PANTHER" id="PTHR30632">
    <property type="entry name" value="MOLYBDATE-BINDING PERIPLASMIC PROTEIN"/>
    <property type="match status" value="1"/>
</dbReference>
<dbReference type="SUPFAM" id="SSF53850">
    <property type="entry name" value="Periplasmic binding protein-like II"/>
    <property type="match status" value="1"/>
</dbReference>
<reference evidence="1 2" key="1">
    <citation type="submission" date="2023-10" db="EMBL/GenBank/DDBJ databases">
        <authorList>
            <person name="Wang X.X."/>
        </authorList>
    </citation>
    <scope>NUCLEOTIDE SEQUENCE [LARGE SCALE GENOMIC DNA]</scope>
    <source>
        <strain evidence="1 2">NBRC 12816</strain>
    </source>
</reference>
<dbReference type="EMBL" id="JAWJZF010000181">
    <property type="protein sequence ID" value="MDX2291175.1"/>
    <property type="molecule type" value="Genomic_DNA"/>
</dbReference>
<dbReference type="Pfam" id="PF13531">
    <property type="entry name" value="SBP_bac_11"/>
    <property type="match status" value="1"/>
</dbReference>
<accession>A0ABU4K132</accession>